<reference evidence="2" key="1">
    <citation type="journal article" date="2020" name="Fungal Divers.">
        <title>Resolving the Mortierellaceae phylogeny through synthesis of multi-gene phylogenetics and phylogenomics.</title>
        <authorList>
            <person name="Vandepol N."/>
            <person name="Liber J."/>
            <person name="Desiro A."/>
            <person name="Na H."/>
            <person name="Kennedy M."/>
            <person name="Barry K."/>
            <person name="Grigoriev I.V."/>
            <person name="Miller A.N."/>
            <person name="O'Donnell K."/>
            <person name="Stajich J.E."/>
            <person name="Bonito G."/>
        </authorList>
    </citation>
    <scope>NUCLEOTIDE SEQUENCE</scope>
    <source>
        <strain evidence="2">CK1249</strain>
    </source>
</reference>
<name>A0A9P6J8G0_MORAP</name>
<dbReference type="EMBL" id="JAAAHY010000321">
    <property type="protein sequence ID" value="KAF9964806.1"/>
    <property type="molecule type" value="Genomic_DNA"/>
</dbReference>
<organism evidence="2 3">
    <name type="scientific">Mortierella alpina</name>
    <name type="common">Oleaginous fungus</name>
    <name type="synonym">Mortierella renispora</name>
    <dbReference type="NCBI Taxonomy" id="64518"/>
    <lineage>
        <taxon>Eukaryota</taxon>
        <taxon>Fungi</taxon>
        <taxon>Fungi incertae sedis</taxon>
        <taxon>Mucoromycota</taxon>
        <taxon>Mortierellomycotina</taxon>
        <taxon>Mortierellomycetes</taxon>
        <taxon>Mortierellales</taxon>
        <taxon>Mortierellaceae</taxon>
        <taxon>Mortierella</taxon>
    </lineage>
</organism>
<dbReference type="SUPFAM" id="SSF81383">
    <property type="entry name" value="F-box domain"/>
    <property type="match status" value="1"/>
</dbReference>
<gene>
    <name evidence="2" type="ORF">BGZ70_005915</name>
</gene>
<dbReference type="PANTHER" id="PTHR16134">
    <property type="entry name" value="F-BOX/TPR REPEAT PROTEIN POF3"/>
    <property type="match status" value="1"/>
</dbReference>
<protein>
    <recommendedName>
        <fullName evidence="1">F-box domain-containing protein</fullName>
    </recommendedName>
</protein>
<dbReference type="Proteomes" id="UP000738359">
    <property type="component" value="Unassembled WGS sequence"/>
</dbReference>
<evidence type="ECO:0000259" key="1">
    <source>
        <dbReference type="Pfam" id="PF12937"/>
    </source>
</evidence>
<sequence>MKPESAVHTVFSTPELAFLLFAYLRPHDLTKCICVCKHWAYHAVPALWGNFSPGLSSTAIAGLSKNLPYIRNVELDLQNRALLQELAHEMSGGHASGDTVANSSTSCTYLRQLKIGCCRLGTGDWPELNDVTGPVLPNIVSILSHSLCLTHLTLPFPDVKGCDPILCAIGNLKHLQYLAIDNFGIWVLKAGSISLLLRTCLRLPKLTELYIHVEVPMSEYDLKAPDALHLLPGPIIREAASSRSHQTPRLSKIKGLQLPLWSDRPGFFLSWPLLSSGCLDLESCTVFPLLGYLRPPQIAHIVRTCFPNLKHLRYPFRAQYLEDIQVVMAFIHGCNGLRSFASPRFCEAGNRPAKDSATWQLVIPFLLKYQGDTLEDFELEGCAELSSLNQQAILTRCKQLKRYHVTAYPIYGNVGFDVGDVLKEDWVCTELRELHMTPVGGSAHSPSDARRFYQQVGRLKKLEQLALDVNPSKDVASDPWDHTWDLTLSRGWLGEMMGLKNLRSLSLEAEFSMGIGQAEVEFMHEQWPLLCEIEIVGKDGSRL</sequence>
<feature type="domain" description="F-box" evidence="1">
    <location>
        <begin position="14"/>
        <end position="50"/>
    </location>
</feature>
<feature type="non-terminal residue" evidence="2">
    <location>
        <position position="543"/>
    </location>
</feature>
<dbReference type="InterPro" id="IPR032675">
    <property type="entry name" value="LRR_dom_sf"/>
</dbReference>
<evidence type="ECO:0000313" key="2">
    <source>
        <dbReference type="EMBL" id="KAF9964806.1"/>
    </source>
</evidence>
<accession>A0A9P6J8G0</accession>
<keyword evidence="3" id="KW-1185">Reference proteome</keyword>
<dbReference type="SUPFAM" id="SSF52047">
    <property type="entry name" value="RNI-like"/>
    <property type="match status" value="1"/>
</dbReference>
<dbReference type="Gene3D" id="3.80.10.10">
    <property type="entry name" value="Ribonuclease Inhibitor"/>
    <property type="match status" value="1"/>
</dbReference>
<comment type="caution">
    <text evidence="2">The sequence shown here is derived from an EMBL/GenBank/DDBJ whole genome shotgun (WGS) entry which is preliminary data.</text>
</comment>
<dbReference type="Pfam" id="PF12937">
    <property type="entry name" value="F-box-like"/>
    <property type="match status" value="1"/>
</dbReference>
<dbReference type="InterPro" id="IPR001810">
    <property type="entry name" value="F-box_dom"/>
</dbReference>
<proteinExistence type="predicted"/>
<evidence type="ECO:0000313" key="3">
    <source>
        <dbReference type="Proteomes" id="UP000738359"/>
    </source>
</evidence>
<dbReference type="InterPro" id="IPR036047">
    <property type="entry name" value="F-box-like_dom_sf"/>
</dbReference>
<dbReference type="PANTHER" id="PTHR16134:SF119">
    <property type="entry name" value="AT02038P-RELATED"/>
    <property type="match status" value="1"/>
</dbReference>
<dbReference type="OrthoDB" id="10465178at2759"/>
<dbReference type="AlphaFoldDB" id="A0A9P6J8G0"/>